<proteinExistence type="predicted"/>
<dbReference type="EMBL" id="JH604633">
    <property type="protein sequence ID" value="EHY66584.1"/>
    <property type="molecule type" value="Genomic_DNA"/>
</dbReference>
<feature type="domain" description="Phospholipid/glycerol acyltransferase" evidence="2">
    <location>
        <begin position="91"/>
        <end position="208"/>
    </location>
</feature>
<dbReference type="STRING" id="944018.H8Z9F3"/>
<dbReference type="SUPFAM" id="SSF69593">
    <property type="entry name" value="Glycerol-3-phosphate (1)-acyltransferase"/>
    <property type="match status" value="1"/>
</dbReference>
<dbReference type="PANTHER" id="PTHR10983:SF16">
    <property type="entry name" value="LYSOCARDIOLIPIN ACYLTRANSFERASE 1"/>
    <property type="match status" value="1"/>
</dbReference>
<accession>H8Z9F3</accession>
<gene>
    <name evidence="3" type="ORF">NERG_00224</name>
</gene>
<keyword evidence="1" id="KW-0472">Membrane</keyword>
<dbReference type="CDD" id="cd07990">
    <property type="entry name" value="LPLAT_LCLAT1-like"/>
    <property type="match status" value="1"/>
</dbReference>
<evidence type="ECO:0000313" key="3">
    <source>
        <dbReference type="EMBL" id="EHY66584.1"/>
    </source>
</evidence>
<dbReference type="Pfam" id="PF01553">
    <property type="entry name" value="Acyltransferase"/>
    <property type="match status" value="1"/>
</dbReference>
<dbReference type="PANTHER" id="PTHR10983">
    <property type="entry name" value="1-ACYLGLYCEROL-3-PHOSPHATE ACYLTRANSFERASE-RELATED"/>
    <property type="match status" value="1"/>
</dbReference>
<evidence type="ECO:0000259" key="2">
    <source>
        <dbReference type="SMART" id="SM00563"/>
    </source>
</evidence>
<dbReference type="InterPro" id="IPR002123">
    <property type="entry name" value="Plipid/glycerol_acylTrfase"/>
</dbReference>
<evidence type="ECO:0000256" key="1">
    <source>
        <dbReference type="SAM" id="Phobius"/>
    </source>
</evidence>
<dbReference type="GO" id="GO:0016746">
    <property type="term" value="F:acyltransferase activity"/>
    <property type="evidence" value="ECO:0007669"/>
    <property type="project" value="InterPro"/>
</dbReference>
<protein>
    <recommendedName>
        <fullName evidence="2">Phospholipid/glycerol acyltransferase domain-containing protein</fullName>
    </recommendedName>
</protein>
<keyword evidence="1" id="KW-0812">Transmembrane</keyword>
<sequence>MNRFGFIFTLCKMVMSLYLIACIFLLLLLQIITFPMVIINRKSMVCVMNWYNRHFASACLFLLRIGNKNAIEVQYINEKQRNKLEDRQESLLIISNHICAFDGALLAMISKRFQMNPRFICKSELRWIPVIGWGMYLSDYLFIKRAWGIDCERIKKWCTKQSSGISLVIYPEGTRFTQSKQKESAEYTQKKGLSTLRNVLYPRTKGYNLCVNSLPSPPFSAILNVTMVYLVNGRREEPPSFLSCVSQRVPGIFKIIVERESITQNVKNAEYLVSKFKEKDLMISQYCSV</sequence>
<dbReference type="HOGENOM" id="CLU_041844_6_1_1"/>
<reference evidence="3" key="1">
    <citation type="submission" date="2011-03" db="EMBL/GenBank/DDBJ databases">
        <title>The Genome Sequence of Nematocida sp1 strain ERTm2.</title>
        <authorList>
            <consortium name="The Broad Institute Genome Sequencing Platform"/>
            <consortium name="The Broad Institute Genome Sequencing Center for Infectious Disease"/>
            <person name="Cuomo C."/>
            <person name="Troemel E."/>
            <person name="Young S.K."/>
            <person name="Zeng Q."/>
            <person name="Gargeya S."/>
            <person name="Fitzgerald M."/>
            <person name="Haas B."/>
            <person name="Abouelleil A."/>
            <person name="Alvarado L."/>
            <person name="Arachchi H.M."/>
            <person name="Berlin A."/>
            <person name="Brown A."/>
            <person name="Chapman S.B."/>
            <person name="Chen Z."/>
            <person name="Dunbar C."/>
            <person name="Freedman E."/>
            <person name="Gearin G."/>
            <person name="Gellesch M."/>
            <person name="Goldberg J."/>
            <person name="Griggs A."/>
            <person name="Gujja S."/>
            <person name="Heilman E.R."/>
            <person name="Heiman D."/>
            <person name="Howarth C."/>
            <person name="Larson L."/>
            <person name="Lui A."/>
            <person name="MacDonald P.J.P."/>
            <person name="Mehta T."/>
            <person name="Montmayeur A."/>
            <person name="Murphy C."/>
            <person name="Neiman D."/>
            <person name="Pearson M."/>
            <person name="Priest M."/>
            <person name="Roberts A."/>
            <person name="Saif S."/>
            <person name="Shea T."/>
            <person name="Shenoy N."/>
            <person name="Sisk P."/>
            <person name="Stolte C."/>
            <person name="Sykes S."/>
            <person name="White J."/>
            <person name="Yandava C."/>
            <person name="Wortman J."/>
            <person name="Nusbaum C."/>
            <person name="Birren B."/>
        </authorList>
    </citation>
    <scope>NUCLEOTIDE SEQUENCE</scope>
    <source>
        <strain evidence="3">ERTm2</strain>
    </source>
</reference>
<name>H8Z9F3_NEMA1</name>
<keyword evidence="1" id="KW-1133">Transmembrane helix</keyword>
<feature type="transmembrane region" description="Helical" evidence="1">
    <location>
        <begin position="6"/>
        <end position="29"/>
    </location>
</feature>
<dbReference type="GO" id="GO:0012505">
    <property type="term" value="C:endomembrane system"/>
    <property type="evidence" value="ECO:0007669"/>
    <property type="project" value="TreeGrafter"/>
</dbReference>
<dbReference type="Proteomes" id="UP000005622">
    <property type="component" value="Unassembled WGS sequence"/>
</dbReference>
<dbReference type="SMART" id="SM00563">
    <property type="entry name" value="PlsC"/>
    <property type="match status" value="1"/>
</dbReference>
<organism evidence="3">
    <name type="scientific">Nematocida ausubeli (strain ATCC PRA-371 / ERTm2)</name>
    <name type="common">Nematode killer fungus</name>
    <dbReference type="NCBI Taxonomy" id="1913371"/>
    <lineage>
        <taxon>Eukaryota</taxon>
        <taxon>Fungi</taxon>
        <taxon>Fungi incertae sedis</taxon>
        <taxon>Microsporidia</taxon>
        <taxon>Nematocida</taxon>
    </lineage>
</organism>
<dbReference type="AlphaFoldDB" id="H8Z9F3"/>